<dbReference type="SUPFAM" id="SSF140453">
    <property type="entry name" value="EsxAB dimer-like"/>
    <property type="match status" value="1"/>
</dbReference>
<dbReference type="InterPro" id="IPR022536">
    <property type="entry name" value="EspC"/>
</dbReference>
<reference evidence="1" key="1">
    <citation type="submission" date="2022-12" db="EMBL/GenBank/DDBJ databases">
        <authorList>
            <person name="Krivoruchko A.V."/>
            <person name="Elkin A."/>
        </authorList>
    </citation>
    <scope>NUCLEOTIDE SEQUENCE</scope>
    <source>
        <strain evidence="1">IEGM 1388</strain>
    </source>
</reference>
<keyword evidence="2" id="KW-1185">Reference proteome</keyword>
<dbReference type="InterPro" id="IPR036689">
    <property type="entry name" value="ESAT-6-like_sf"/>
</dbReference>
<protein>
    <submittedName>
        <fullName evidence="1">Type VII secretion target</fullName>
    </submittedName>
</protein>
<proteinExistence type="predicted"/>
<dbReference type="EMBL" id="JAPWIE010000009">
    <property type="protein sequence ID" value="MCZ4553476.1"/>
    <property type="molecule type" value="Genomic_DNA"/>
</dbReference>
<dbReference type="RefSeq" id="WP_301574120.1">
    <property type="nucleotide sequence ID" value="NZ_JAPWIE010000009.1"/>
</dbReference>
<organism evidence="1 2">
    <name type="scientific">Gordonia rubripertincta</name>
    <name type="common">Rhodococcus corallinus</name>
    <dbReference type="NCBI Taxonomy" id="36822"/>
    <lineage>
        <taxon>Bacteria</taxon>
        <taxon>Bacillati</taxon>
        <taxon>Actinomycetota</taxon>
        <taxon>Actinomycetes</taxon>
        <taxon>Mycobacteriales</taxon>
        <taxon>Gordoniaceae</taxon>
        <taxon>Gordonia</taxon>
    </lineage>
</organism>
<evidence type="ECO:0000313" key="2">
    <source>
        <dbReference type="Proteomes" id="UP001067235"/>
    </source>
</evidence>
<gene>
    <name evidence="1" type="ORF">O4213_26055</name>
</gene>
<dbReference type="Pfam" id="PF10824">
    <property type="entry name" value="T7SS_ESX_EspC"/>
    <property type="match status" value="1"/>
</dbReference>
<name>A0ABT4N2J3_GORRU</name>
<accession>A0ABT4N2J3</accession>
<evidence type="ECO:0000313" key="1">
    <source>
        <dbReference type="EMBL" id="MCZ4553476.1"/>
    </source>
</evidence>
<comment type="caution">
    <text evidence="1">The sequence shown here is derived from an EMBL/GenBank/DDBJ whole genome shotgun (WGS) entry which is preliminary data.</text>
</comment>
<sequence>MRVDPGELRGAATTLDALGTDMDAATSPTISTAGSGISWSQTSEALQPVDEQCTRAVDVLAGRMREMANVCKRSATEYRDTDVDAAKNLTAMGELNTLPPGTR</sequence>
<dbReference type="Proteomes" id="UP001067235">
    <property type="component" value="Unassembled WGS sequence"/>
</dbReference>